<dbReference type="Pfam" id="PF03413">
    <property type="entry name" value="PepSY"/>
    <property type="match status" value="1"/>
</dbReference>
<evidence type="ECO:0000256" key="1">
    <source>
        <dbReference type="SAM" id="SignalP"/>
    </source>
</evidence>
<comment type="caution">
    <text evidence="3">The sequence shown here is derived from an EMBL/GenBank/DDBJ whole genome shotgun (WGS) entry which is preliminary data.</text>
</comment>
<keyword evidence="4" id="KW-1185">Reference proteome</keyword>
<feature type="signal peptide" evidence="1">
    <location>
        <begin position="1"/>
        <end position="18"/>
    </location>
</feature>
<name>A0ABX4I1Q8_9GAMM</name>
<feature type="domain" description="PepSY" evidence="2">
    <location>
        <begin position="44"/>
        <end position="99"/>
    </location>
</feature>
<evidence type="ECO:0000259" key="2">
    <source>
        <dbReference type="Pfam" id="PF03413"/>
    </source>
</evidence>
<dbReference type="InterPro" id="IPR025711">
    <property type="entry name" value="PepSY"/>
</dbReference>
<accession>A0ABX4I1Q8</accession>
<organism evidence="3 4">
    <name type="scientific">Microbulbifer flavimaris</name>
    <dbReference type="NCBI Taxonomy" id="1781068"/>
    <lineage>
        <taxon>Bacteria</taxon>
        <taxon>Pseudomonadati</taxon>
        <taxon>Pseudomonadota</taxon>
        <taxon>Gammaproteobacteria</taxon>
        <taxon>Cellvibrionales</taxon>
        <taxon>Microbulbiferaceae</taxon>
        <taxon>Microbulbifer</taxon>
    </lineage>
</organism>
<proteinExistence type="predicted"/>
<reference evidence="3" key="1">
    <citation type="submission" date="2017-08" db="EMBL/GenBank/DDBJ databases">
        <title>Microbulbifer marisrubri sp. nov., a halophilic alphaproteobacterium isolated from marine sediment of the Yellow Sea, China.</title>
        <authorList>
            <person name="Zhang G."/>
            <person name="Xiong Q."/>
        </authorList>
    </citation>
    <scope>NUCLEOTIDE SEQUENCE [LARGE SCALE GENOMIC DNA]</scope>
    <source>
        <strain evidence="3">WRN-8</strain>
    </source>
</reference>
<feature type="chain" id="PRO_5046207958" description="PepSY domain-containing protein" evidence="1">
    <location>
        <begin position="19"/>
        <end position="100"/>
    </location>
</feature>
<gene>
    <name evidence="3" type="ORF">AWR36_000720</name>
</gene>
<evidence type="ECO:0000313" key="4">
    <source>
        <dbReference type="Proteomes" id="UP000218427"/>
    </source>
</evidence>
<dbReference type="Proteomes" id="UP000218427">
    <property type="component" value="Unassembled WGS sequence"/>
</dbReference>
<dbReference type="Gene3D" id="3.10.450.40">
    <property type="match status" value="1"/>
</dbReference>
<evidence type="ECO:0000313" key="3">
    <source>
        <dbReference type="EMBL" id="PCO06344.1"/>
    </source>
</evidence>
<protein>
    <recommendedName>
        <fullName evidence="2">PepSY domain-containing protein</fullName>
    </recommendedName>
</protein>
<sequence>MAFALVCAAGSGALPAQATVWQPAVDTVRPAALQRWKPAQRGQVSRDEAAAIVKRRFGGKILAVSEVEKNGRPMYRVKGLSEKSQVYVVYVDKRSGRIVR</sequence>
<dbReference type="EMBL" id="LRFG02000001">
    <property type="protein sequence ID" value="PCO06344.1"/>
    <property type="molecule type" value="Genomic_DNA"/>
</dbReference>
<keyword evidence="1" id="KW-0732">Signal</keyword>